<sequence>MTMTTTLLRAVSALAAAGLLVGMLSACSPEAEPTSEPTKTAAFATDEEAFAAAEETYRAFIHAQNQVDLDDASTFEPVFRLTVADANTAVRESLSQLSAENVTMRGESSVASVEPLDVDLSIGTISMHICVDVSETELVGLDGESLVPPDRADLQSLLVDFVTQEAGDVKVSRTVGAEKPCRQ</sequence>
<keyword evidence="1" id="KW-0732">Signal</keyword>
<feature type="signal peptide" evidence="1">
    <location>
        <begin position="1"/>
        <end position="31"/>
    </location>
</feature>
<accession>A0A7D8AM59</accession>
<feature type="chain" id="PRO_5028279140" description="GerMN domain-containing protein" evidence="1">
    <location>
        <begin position="32"/>
        <end position="183"/>
    </location>
</feature>
<organism evidence="2 3">
    <name type="scientific">Microbacterium esteraromaticum</name>
    <dbReference type="NCBI Taxonomy" id="57043"/>
    <lineage>
        <taxon>Bacteria</taxon>
        <taxon>Bacillati</taxon>
        <taxon>Actinomycetota</taxon>
        <taxon>Actinomycetes</taxon>
        <taxon>Micrococcales</taxon>
        <taxon>Microbacteriaceae</taxon>
        <taxon>Microbacterium</taxon>
    </lineage>
</organism>
<dbReference type="Proteomes" id="UP000515708">
    <property type="component" value="Chromosome"/>
</dbReference>
<proteinExistence type="predicted"/>
<reference evidence="2 3" key="1">
    <citation type="journal article" date="2020" name="Front. Microbiol.">
        <title>Design of Bacterial Strain-Specific qPCR Assays Using NGS Data and Publicly Available Resources and Its Application to Track Biocontrol Strains.</title>
        <authorList>
            <person name="Hernandez I."/>
            <person name="Sant C."/>
            <person name="Martinez R."/>
            <person name="Fernandez C."/>
        </authorList>
    </citation>
    <scope>NUCLEOTIDE SEQUENCE [LARGE SCALE GENOMIC DNA]</scope>
    <source>
        <strain evidence="2 3">B24</strain>
    </source>
</reference>
<dbReference type="RefSeq" id="WP_182252604.1">
    <property type="nucleotide sequence ID" value="NZ_CP043732.1"/>
</dbReference>
<evidence type="ECO:0000313" key="2">
    <source>
        <dbReference type="EMBL" id="QMU97608.1"/>
    </source>
</evidence>
<dbReference type="EMBL" id="CP043732">
    <property type="protein sequence ID" value="QMU97608.1"/>
    <property type="molecule type" value="Genomic_DNA"/>
</dbReference>
<name>A0A7D8AM59_9MICO</name>
<gene>
    <name evidence="2" type="ORF">FVO59_10550</name>
</gene>
<dbReference type="AlphaFoldDB" id="A0A7D8AM59"/>
<evidence type="ECO:0000313" key="3">
    <source>
        <dbReference type="Proteomes" id="UP000515708"/>
    </source>
</evidence>
<evidence type="ECO:0008006" key="4">
    <source>
        <dbReference type="Google" id="ProtNLM"/>
    </source>
</evidence>
<evidence type="ECO:0000256" key="1">
    <source>
        <dbReference type="SAM" id="SignalP"/>
    </source>
</evidence>
<protein>
    <recommendedName>
        <fullName evidence="4">GerMN domain-containing protein</fullName>
    </recommendedName>
</protein>